<gene>
    <name evidence="7" type="ORF">LCGC14_1498880</name>
</gene>
<proteinExistence type="predicted"/>
<evidence type="ECO:0000256" key="3">
    <source>
        <dbReference type="ARBA" id="ARBA00022749"/>
    </source>
</evidence>
<evidence type="ECO:0000256" key="1">
    <source>
        <dbReference type="ARBA" id="ARBA00022598"/>
    </source>
</evidence>
<evidence type="ECO:0000256" key="4">
    <source>
        <dbReference type="ARBA" id="ARBA00022755"/>
    </source>
</evidence>
<evidence type="ECO:0000259" key="6">
    <source>
        <dbReference type="Pfam" id="PF00958"/>
    </source>
</evidence>
<protein>
    <recommendedName>
        <fullName evidence="6">GMP synthase C-terminal domain-containing protein</fullName>
    </recommendedName>
</protein>
<organism evidence="7">
    <name type="scientific">marine sediment metagenome</name>
    <dbReference type="NCBI Taxonomy" id="412755"/>
    <lineage>
        <taxon>unclassified sequences</taxon>
        <taxon>metagenomes</taxon>
        <taxon>ecological metagenomes</taxon>
    </lineage>
</organism>
<keyword evidence="4" id="KW-0658">Purine biosynthesis</keyword>
<evidence type="ECO:0000313" key="7">
    <source>
        <dbReference type="EMBL" id="KKM64682.1"/>
    </source>
</evidence>
<keyword evidence="5" id="KW-0067">ATP-binding</keyword>
<feature type="domain" description="GMP synthase C-terminal" evidence="6">
    <location>
        <begin position="50"/>
        <end position="101"/>
    </location>
</feature>
<sequence length="101" mass="11364">MKVATKFGRDGAIFPDNYTERGLRDCVEASRKRLGVEKIDLLQLHCIPIEELKKAKQYEKIWQAFAALLPVKSVGVMGDSRTYQYIISLRAVTSVDGMTAD</sequence>
<feature type="non-terminal residue" evidence="7">
    <location>
        <position position="101"/>
    </location>
</feature>
<dbReference type="Pfam" id="PF00958">
    <property type="entry name" value="GMP_synt_C"/>
    <property type="match status" value="1"/>
</dbReference>
<evidence type="ECO:0000256" key="5">
    <source>
        <dbReference type="ARBA" id="ARBA00022840"/>
    </source>
</evidence>
<dbReference type="PANTHER" id="PTHR11922">
    <property type="entry name" value="GMP SYNTHASE-RELATED"/>
    <property type="match status" value="1"/>
</dbReference>
<keyword evidence="3" id="KW-0332">GMP biosynthesis</keyword>
<dbReference type="GO" id="GO:0005524">
    <property type="term" value="F:ATP binding"/>
    <property type="evidence" value="ECO:0007669"/>
    <property type="project" value="UniProtKB-KW"/>
</dbReference>
<name>A0A0F9M626_9ZZZZ</name>
<dbReference type="PANTHER" id="PTHR11922:SF2">
    <property type="entry name" value="GMP SYNTHASE [GLUTAMINE-HYDROLYZING]"/>
    <property type="match status" value="1"/>
</dbReference>
<comment type="caution">
    <text evidence="7">The sequence shown here is derived from an EMBL/GenBank/DDBJ whole genome shotgun (WGS) entry which is preliminary data.</text>
</comment>
<dbReference type="Gene3D" id="3.30.300.10">
    <property type="match status" value="1"/>
</dbReference>
<dbReference type="SUPFAM" id="SSF54810">
    <property type="entry name" value="GMP synthetase C-terminal dimerisation domain"/>
    <property type="match status" value="1"/>
</dbReference>
<dbReference type="GO" id="GO:0005829">
    <property type="term" value="C:cytosol"/>
    <property type="evidence" value="ECO:0007669"/>
    <property type="project" value="TreeGrafter"/>
</dbReference>
<accession>A0A0F9M626</accession>
<reference evidence="7" key="1">
    <citation type="journal article" date="2015" name="Nature">
        <title>Complex archaea that bridge the gap between prokaryotes and eukaryotes.</title>
        <authorList>
            <person name="Spang A."/>
            <person name="Saw J.H."/>
            <person name="Jorgensen S.L."/>
            <person name="Zaremba-Niedzwiedzka K."/>
            <person name="Martijn J."/>
            <person name="Lind A.E."/>
            <person name="van Eijk R."/>
            <person name="Schleper C."/>
            <person name="Guy L."/>
            <person name="Ettema T.J."/>
        </authorList>
    </citation>
    <scope>NUCLEOTIDE SEQUENCE</scope>
</reference>
<keyword evidence="1" id="KW-0436">Ligase</keyword>
<dbReference type="EMBL" id="LAZR01010853">
    <property type="protein sequence ID" value="KKM64682.1"/>
    <property type="molecule type" value="Genomic_DNA"/>
</dbReference>
<keyword evidence="2" id="KW-0547">Nucleotide-binding</keyword>
<dbReference type="GO" id="GO:0003921">
    <property type="term" value="F:GMP synthase activity"/>
    <property type="evidence" value="ECO:0007669"/>
    <property type="project" value="TreeGrafter"/>
</dbReference>
<dbReference type="AlphaFoldDB" id="A0A0F9M626"/>
<evidence type="ECO:0000256" key="2">
    <source>
        <dbReference type="ARBA" id="ARBA00022741"/>
    </source>
</evidence>
<dbReference type="InterPro" id="IPR001674">
    <property type="entry name" value="GMP_synth_C"/>
</dbReference>